<sequence length="170" mass="19051">MTDMSKIKETAIHGVNMATVSPVLADFAVNNGDRSSDMDNFEPTLTRQEFQAECDINTIMAQYEKHGVVSHVNPPQMMQYLDLVSAPRDLAEALQIMNDATASFMSLPARTRKEFDNDPVKFVEFAENETNHDKLREWGILEPVKVVQEPPPVRVVIQEVNPSPEPAKPA</sequence>
<evidence type="ECO:0000313" key="1">
    <source>
        <dbReference type="EMBL" id="AVQ10287.1"/>
    </source>
</evidence>
<reference evidence="1" key="1">
    <citation type="submission" date="2018-03" db="EMBL/GenBank/DDBJ databases">
        <title>Twenty-four Novel Viral Genomes identified from the Dushanzi Mud Volcanic Sediment in Xinjiang, China.</title>
        <authorList>
            <person name="Han L."/>
        </authorList>
    </citation>
    <scope>NUCLEOTIDE SEQUENCE</scope>
</reference>
<name>A0A2R3UAH1_9VIRU</name>
<organism evidence="1">
    <name type="scientific">Gokushovirinae environmental samples</name>
    <dbReference type="NCBI Taxonomy" id="1478972"/>
    <lineage>
        <taxon>Viruses</taxon>
        <taxon>Monodnaviria</taxon>
        <taxon>Sangervirae</taxon>
        <taxon>Phixviricota</taxon>
        <taxon>Malgrandaviricetes</taxon>
        <taxon>Petitvirales</taxon>
        <taxon>Microviridae</taxon>
        <taxon>environmental samples</taxon>
    </lineage>
</organism>
<dbReference type="InterPro" id="IPR014131">
    <property type="entry name" value="Chlamydia_phage_Vp3"/>
</dbReference>
<dbReference type="Pfam" id="PF09675">
    <property type="entry name" value="Chlamy_scaf"/>
    <property type="match status" value="1"/>
</dbReference>
<accession>A0A2R3UAH1</accession>
<dbReference type="EMBL" id="MH029533">
    <property type="protein sequence ID" value="AVQ10287.1"/>
    <property type="molecule type" value="Genomic_DNA"/>
</dbReference>
<protein>
    <submittedName>
        <fullName evidence="1">Internal scaffolding protein VP3</fullName>
    </submittedName>
</protein>
<proteinExistence type="predicted"/>